<dbReference type="EMBL" id="UOGJ01000043">
    <property type="protein sequence ID" value="VAX35307.1"/>
    <property type="molecule type" value="Genomic_DNA"/>
</dbReference>
<protein>
    <submittedName>
        <fullName evidence="1">Uncharacterized protein</fullName>
    </submittedName>
</protein>
<dbReference type="AlphaFoldDB" id="A0A3B1E122"/>
<accession>A0A3B1E122</accession>
<organism evidence="1">
    <name type="scientific">hydrothermal vent metagenome</name>
    <dbReference type="NCBI Taxonomy" id="652676"/>
    <lineage>
        <taxon>unclassified sequences</taxon>
        <taxon>metagenomes</taxon>
        <taxon>ecological metagenomes</taxon>
    </lineage>
</organism>
<evidence type="ECO:0000313" key="1">
    <source>
        <dbReference type="EMBL" id="VAX35307.1"/>
    </source>
</evidence>
<name>A0A3B1E122_9ZZZZ</name>
<reference evidence="1" key="1">
    <citation type="submission" date="2018-06" db="EMBL/GenBank/DDBJ databases">
        <authorList>
            <person name="Zhirakovskaya E."/>
        </authorList>
    </citation>
    <scope>NUCLEOTIDE SEQUENCE</scope>
</reference>
<gene>
    <name evidence="1" type="ORF">MNBD_UNCLBAC01-1768</name>
</gene>
<proteinExistence type="predicted"/>
<sequence>MNISIKNQQTSFTRKVLSAFTAFSFIFSLVMSPGPSYSQTGAQSVFNLPIPGLMVVQTNGFNPAIIKGFTIHTDNALEFDFIVSAGDDRLEGEIFEEESKKLIKYFLAALTTPEEEMWVNLSPYEQDRVIPKSFGDTEMGRDMLAQDYLLKQLTASMMYPEDELGKKFWDRVYTKAFEQYGTTEIPINTFNKIWIVPERAGVYVRGTSVFVVDSHLKIMLEEDYKALNENKGNEKYGLDSLDQEDVEIVSSISSEVVKEILLPEIEKEVNEGEIFANLRQIYNSSILAAWYKKNLRKSLLGKVYVDQSKNKGIDTEDKQINQKIYDQYVEAFNKGVYNYIKEDYDINTDQVIPRKYFSGGLEIGQVTPVLRQWGEFDNSSSPITIDDLPIDVQNSFLLNSDQEVKNVSIALVERPVASSAIFEITEERKALAQSMANTMLILQVDLKKGKKSFSSRGLEPKQALGIETLEFFDAIRFEIGSNKERFYSIKNKIFLENIAQGKFPVVFKTMWTKDGQRLHSDKFGVDLYGVDHKRSFLKGETSPHFFQIYETIDGRVDFKFEVDGQYQIIKNIESVVDSGDRSLKVYVKGSEKFFIIYSKGSVVKSSKSTAASPIISQWAAGDQEFSSFRSTEKKGYGGINFNSNLIDWQIKRDGDGVPLPVWDQPIEAMRIEGFLPIILNITPVFLPMLMGFVNVCPDEGAAGCSNNVDLLFKQTEEKVFSSEAQQPFGVEGV</sequence>